<keyword evidence="2" id="KW-0540">Nuclease</keyword>
<gene>
    <name evidence="2" type="ORF">IF129_25400</name>
</gene>
<evidence type="ECO:0000313" key="2">
    <source>
        <dbReference type="EMBL" id="MBD3934885.1"/>
    </source>
</evidence>
<proteinExistence type="predicted"/>
<organism evidence="2 3">
    <name type="scientific">Streptomyces chumphonensis</name>
    <dbReference type="NCBI Taxonomy" id="1214925"/>
    <lineage>
        <taxon>Bacteria</taxon>
        <taxon>Bacillati</taxon>
        <taxon>Actinomycetota</taxon>
        <taxon>Actinomycetes</taxon>
        <taxon>Kitasatosporales</taxon>
        <taxon>Streptomycetaceae</taxon>
        <taxon>Streptomyces</taxon>
    </lineage>
</organism>
<dbReference type="AlphaFoldDB" id="A0A927F3I8"/>
<evidence type="ECO:0000256" key="1">
    <source>
        <dbReference type="SAM" id="MobiDB-lite"/>
    </source>
</evidence>
<sequence>MSGETVGEPVGAYGDPALSAFELDFFDSGRRRRIALGSGWDVRFEDVAPVRGFRWNKGGRGFAGWYYTATTGSHVGYESWLERDRLILLDFVPDLVGIASQPFWLHWRDAKVKRRHAPDYFVRLADGRVRVVDVRAEDDVDERTAEAFAATQRACSAVGWEYAHVGVPDPVFMANVRWLARYRHGRCGRESDIAERLVEVFRQPQELRAGAEAAGNVLRVMPVLLHLLWKGALRADLGGALLSSGTVVHTSEGHVVGLQRRAGGHGLLRPRSGMHGDGSQMRKLSRPATVGVGDRVRFAGQVRAVLAVSARAVTLTNEDDSLRDVPLAVLLGDEDFEVLDAPLEAGRRRWCSDRCCHIAYMRRRAAGDIPLRHQPTACTECSGPLEPGRNKQIRLTCSTLCHSRRSNRLKKERRSRE</sequence>
<dbReference type="EMBL" id="JACXYU010000021">
    <property type="protein sequence ID" value="MBD3934885.1"/>
    <property type="molecule type" value="Genomic_DNA"/>
</dbReference>
<dbReference type="NCBIfam" id="NF033179">
    <property type="entry name" value="TnsA_like_Actin"/>
    <property type="match status" value="1"/>
</dbReference>
<evidence type="ECO:0000313" key="3">
    <source>
        <dbReference type="Proteomes" id="UP000632289"/>
    </source>
</evidence>
<dbReference type="InterPro" id="IPR048000">
    <property type="entry name" value="TnsA-like"/>
</dbReference>
<keyword evidence="2" id="KW-0255">Endonuclease</keyword>
<reference evidence="2" key="1">
    <citation type="submission" date="2020-09" db="EMBL/GenBank/DDBJ databases">
        <title>Secondary metabolite and genome analysis of marine Streptomyces chumphonensis KK1-2T.</title>
        <authorList>
            <person name="Phongsopitanun W."/>
            <person name="Kanchanasin P."/>
            <person name="Pittayakhajonwut P."/>
            <person name="Suwanborirux K."/>
            <person name="Tanasupawat S."/>
        </authorList>
    </citation>
    <scope>NUCLEOTIDE SEQUENCE</scope>
    <source>
        <strain evidence="2">KK1-2</strain>
    </source>
</reference>
<keyword evidence="2" id="KW-0378">Hydrolase</keyword>
<keyword evidence="3" id="KW-1185">Reference proteome</keyword>
<dbReference type="GO" id="GO:0004519">
    <property type="term" value="F:endonuclease activity"/>
    <property type="evidence" value="ECO:0007669"/>
    <property type="project" value="UniProtKB-KW"/>
</dbReference>
<dbReference type="Proteomes" id="UP000632289">
    <property type="component" value="Unassembled WGS sequence"/>
</dbReference>
<comment type="caution">
    <text evidence="2">The sequence shown here is derived from an EMBL/GenBank/DDBJ whole genome shotgun (WGS) entry which is preliminary data.</text>
</comment>
<accession>A0A927F3I8</accession>
<feature type="region of interest" description="Disordered" evidence="1">
    <location>
        <begin position="267"/>
        <end position="286"/>
    </location>
</feature>
<name>A0A927F3I8_9ACTN</name>
<protein>
    <submittedName>
        <fullName evidence="2">TnsA-like heteromeric transposase endonuclease subunit</fullName>
    </submittedName>
</protein>